<feature type="domain" description="GP-PDE" evidence="2">
    <location>
        <begin position="44"/>
        <end position="281"/>
    </location>
</feature>
<keyword evidence="3" id="KW-0378">Hydrolase</keyword>
<dbReference type="InterPro" id="IPR030395">
    <property type="entry name" value="GP_PDE_dom"/>
</dbReference>
<feature type="chain" id="PRO_5046089464" evidence="1">
    <location>
        <begin position="26"/>
        <end position="288"/>
    </location>
</feature>
<accession>A0ABX0UA63</accession>
<keyword evidence="1" id="KW-0732">Signal</keyword>
<dbReference type="EC" id="3.1.4.46" evidence="3"/>
<reference evidence="3 4" key="1">
    <citation type="submission" date="2020-03" db="EMBL/GenBank/DDBJ databases">
        <title>Genomic Encyclopedia of Type Strains, Phase IV (KMG-IV): sequencing the most valuable type-strain genomes for metagenomic binning, comparative biology and taxonomic classification.</title>
        <authorList>
            <person name="Goeker M."/>
        </authorList>
    </citation>
    <scope>NUCLEOTIDE SEQUENCE [LARGE SCALE GENOMIC DNA]</scope>
    <source>
        <strain evidence="3 4">DSM 101599</strain>
    </source>
</reference>
<evidence type="ECO:0000313" key="4">
    <source>
        <dbReference type="Proteomes" id="UP000745859"/>
    </source>
</evidence>
<dbReference type="Proteomes" id="UP000745859">
    <property type="component" value="Unassembled WGS sequence"/>
</dbReference>
<dbReference type="PROSITE" id="PS51704">
    <property type="entry name" value="GP_PDE"/>
    <property type="match status" value="1"/>
</dbReference>
<protein>
    <submittedName>
        <fullName evidence="3">Glycerophosphoryl diester phosphodiesterase</fullName>
        <ecNumber evidence="3">3.1.4.46</ecNumber>
    </submittedName>
</protein>
<dbReference type="EMBL" id="JAASQL010000001">
    <property type="protein sequence ID" value="NIJ44366.1"/>
    <property type="molecule type" value="Genomic_DNA"/>
</dbReference>
<comment type="caution">
    <text evidence="3">The sequence shown here is derived from an EMBL/GenBank/DDBJ whole genome shotgun (WGS) entry which is preliminary data.</text>
</comment>
<sequence>MNNRIIRKACLGLVFFLIQQFSVVAQQTQASKILDDFYNHPEYKLVAAHRGAHQNYPENSIPSIEEAIRLGVDIIELDIRETKDHHLVLMHDSTIDRTTTGKGKIKDLTWEELKKERLLFNGVPTNETVPSFKDALDAIKDKIVMDVDFKLERKRAFKKAYKIIQTKKCQDQVLFFISDRKKIKMGLELDSTIAILPRAHSYKQVRKMLKKESIKVVHIDFSFYKEDWTKDLTRKGYRIWANALGKYDNLQVKNQTGYTELNKKHINIIQTDYPKELLYFLKNKGLHR</sequence>
<feature type="signal peptide" evidence="1">
    <location>
        <begin position="1"/>
        <end position="25"/>
    </location>
</feature>
<dbReference type="SUPFAM" id="SSF51695">
    <property type="entry name" value="PLC-like phosphodiesterases"/>
    <property type="match status" value="1"/>
</dbReference>
<keyword evidence="4" id="KW-1185">Reference proteome</keyword>
<dbReference type="RefSeq" id="WP_167184218.1">
    <property type="nucleotide sequence ID" value="NZ_JAASQL010000001.1"/>
</dbReference>
<dbReference type="PANTHER" id="PTHR46320">
    <property type="entry name" value="GLYCEROPHOSPHODIESTER PHOSPHODIESTERASE 1"/>
    <property type="match status" value="1"/>
</dbReference>
<dbReference type="CDD" id="cd08566">
    <property type="entry name" value="GDPD_AtGDE_like"/>
    <property type="match status" value="1"/>
</dbReference>
<dbReference type="InterPro" id="IPR017946">
    <property type="entry name" value="PLC-like_Pdiesterase_TIM-brl"/>
</dbReference>
<gene>
    <name evidence="3" type="ORF">FHR24_000805</name>
</gene>
<name>A0ABX0UA63_9FLAO</name>
<organism evidence="3 4">
    <name type="scientific">Wenyingzhuangia heitensis</name>
    <dbReference type="NCBI Taxonomy" id="1487859"/>
    <lineage>
        <taxon>Bacteria</taxon>
        <taxon>Pseudomonadati</taxon>
        <taxon>Bacteroidota</taxon>
        <taxon>Flavobacteriia</taxon>
        <taxon>Flavobacteriales</taxon>
        <taxon>Flavobacteriaceae</taxon>
        <taxon>Wenyingzhuangia</taxon>
    </lineage>
</organism>
<dbReference type="GO" id="GO:0008889">
    <property type="term" value="F:glycerophosphodiester phosphodiesterase activity"/>
    <property type="evidence" value="ECO:0007669"/>
    <property type="project" value="UniProtKB-EC"/>
</dbReference>
<dbReference type="PANTHER" id="PTHR46320:SF1">
    <property type="entry name" value="GLYCEROPHOSPHODIESTER PHOSPHODIESTERASE 1"/>
    <property type="match status" value="1"/>
</dbReference>
<dbReference type="Gene3D" id="3.20.20.190">
    <property type="entry name" value="Phosphatidylinositol (PI) phosphodiesterase"/>
    <property type="match status" value="1"/>
</dbReference>
<dbReference type="Pfam" id="PF03009">
    <property type="entry name" value="GDPD"/>
    <property type="match status" value="1"/>
</dbReference>
<evidence type="ECO:0000313" key="3">
    <source>
        <dbReference type="EMBL" id="NIJ44366.1"/>
    </source>
</evidence>
<evidence type="ECO:0000259" key="2">
    <source>
        <dbReference type="PROSITE" id="PS51704"/>
    </source>
</evidence>
<evidence type="ECO:0000256" key="1">
    <source>
        <dbReference type="SAM" id="SignalP"/>
    </source>
</evidence>
<proteinExistence type="predicted"/>